<organism evidence="9 10">
    <name type="scientific">Flemingia macrophylla</name>
    <dbReference type="NCBI Taxonomy" id="520843"/>
    <lineage>
        <taxon>Eukaryota</taxon>
        <taxon>Viridiplantae</taxon>
        <taxon>Streptophyta</taxon>
        <taxon>Embryophyta</taxon>
        <taxon>Tracheophyta</taxon>
        <taxon>Spermatophyta</taxon>
        <taxon>Magnoliopsida</taxon>
        <taxon>eudicotyledons</taxon>
        <taxon>Gunneridae</taxon>
        <taxon>Pentapetalae</taxon>
        <taxon>rosids</taxon>
        <taxon>fabids</taxon>
        <taxon>Fabales</taxon>
        <taxon>Fabaceae</taxon>
        <taxon>Papilionoideae</taxon>
        <taxon>50 kb inversion clade</taxon>
        <taxon>NPAAA clade</taxon>
        <taxon>indigoferoid/millettioid clade</taxon>
        <taxon>Phaseoleae</taxon>
        <taxon>Flemingia</taxon>
    </lineage>
</organism>
<evidence type="ECO:0000256" key="6">
    <source>
        <dbReference type="PROSITE-ProRule" id="PRU00146"/>
    </source>
</evidence>
<dbReference type="InterPro" id="IPR032308">
    <property type="entry name" value="TDBD"/>
</dbReference>
<comment type="subcellular location">
    <subcellularLocation>
        <location evidence="1">Nucleus</location>
    </subcellularLocation>
</comment>
<proteinExistence type="predicted"/>
<evidence type="ECO:0000256" key="7">
    <source>
        <dbReference type="SAM" id="MobiDB-lite"/>
    </source>
</evidence>
<name>A0ABD1LBQ7_9FABA</name>
<accession>A0ABD1LBQ7</accession>
<sequence length="574" mass="65468">MKIREECPCRIAVDFNGYNMIKMGECSSGMEIDLVEGNPGNLNEQNRLVGVQQSHPQDNLFKDRILGLELIARFQRRTRGHRRLTQIHGVSMANEVEDMCTSRSLRKEVLEELVNSQSRKENKTEEVIPADRECTPERLNANVQNEQNSDARTIRARRRQQQQQLQPLQQQPKRQLKATVLSWMIEMRVIGPRARVSYMDHERKCVLLNGEIDGGKIRCGCCSESVSMWEFEAHAKTKVCDPLKNICVTKGKTPLLQCLTQAWNQQDEHGCNFYYSFQNGDVCDVCGEGGNEQIRCDSCFSVFHQTCLELERVPSGIWNCMYCRCKFCGLYGEKQNERSMSACDHKSCLEASGANTVHSMQELCGNECRVVSERLESILGRKYAIAGGFSWSFIRRLDIDSNTSQIEPTKVEYNCKLGVAYSVLKGCFAVYTDATSGINVMRNVVYNCGSNLTRLNYKRFFTAILEKDDEIVCVATIRIHGNQVAEMPYVGTLSSCRRKGMLSRLMKRIELALRYLNVELLIIPSMLQVKDTWIRSFGFEPLDSRSKTLIKDVNMLVFSGTVTLQKKIPKQEFS</sequence>
<dbReference type="InterPro" id="IPR056511">
    <property type="entry name" value="IDM1_C"/>
</dbReference>
<evidence type="ECO:0000256" key="5">
    <source>
        <dbReference type="ARBA" id="ARBA00023242"/>
    </source>
</evidence>
<gene>
    <name evidence="9" type="ORF">Fmac_029937</name>
</gene>
<protein>
    <recommendedName>
        <fullName evidence="8">PHD-type domain-containing protein</fullName>
    </recommendedName>
</protein>
<dbReference type="InterPro" id="IPR001965">
    <property type="entry name" value="Znf_PHD"/>
</dbReference>
<feature type="compositionally biased region" description="Polar residues" evidence="7">
    <location>
        <begin position="141"/>
        <end position="151"/>
    </location>
</feature>
<dbReference type="PROSITE" id="PS50016">
    <property type="entry name" value="ZF_PHD_2"/>
    <property type="match status" value="1"/>
</dbReference>
<dbReference type="PANTHER" id="PTHR46309">
    <property type="entry name" value="PHD FINGER PROTEIN 12"/>
    <property type="match status" value="1"/>
</dbReference>
<dbReference type="PANTHER" id="PTHR46309:SF1">
    <property type="entry name" value="PHD FINGER PROTEIN 12"/>
    <property type="match status" value="1"/>
</dbReference>
<dbReference type="InterPro" id="IPR016181">
    <property type="entry name" value="Acyl_CoA_acyltransferase"/>
</dbReference>
<dbReference type="PROSITE" id="PS01359">
    <property type="entry name" value="ZF_PHD_1"/>
    <property type="match status" value="1"/>
</dbReference>
<dbReference type="Gene3D" id="3.40.630.30">
    <property type="match status" value="1"/>
</dbReference>
<dbReference type="AlphaFoldDB" id="A0ABD1LBQ7"/>
<dbReference type="SUPFAM" id="SSF57903">
    <property type="entry name" value="FYVE/PHD zinc finger"/>
    <property type="match status" value="1"/>
</dbReference>
<evidence type="ECO:0000256" key="3">
    <source>
        <dbReference type="ARBA" id="ARBA00022771"/>
    </source>
</evidence>
<keyword evidence="3 6" id="KW-0863">Zinc-finger</keyword>
<dbReference type="SUPFAM" id="SSF55729">
    <property type="entry name" value="Acyl-CoA N-acyltransferases (Nat)"/>
    <property type="match status" value="1"/>
</dbReference>
<dbReference type="GO" id="GO:0008270">
    <property type="term" value="F:zinc ion binding"/>
    <property type="evidence" value="ECO:0007669"/>
    <property type="project" value="UniProtKB-KW"/>
</dbReference>
<evidence type="ECO:0000313" key="10">
    <source>
        <dbReference type="Proteomes" id="UP001603857"/>
    </source>
</evidence>
<dbReference type="InterPro" id="IPR042163">
    <property type="entry name" value="PHF12"/>
</dbReference>
<dbReference type="Proteomes" id="UP001603857">
    <property type="component" value="Unassembled WGS sequence"/>
</dbReference>
<evidence type="ECO:0000256" key="4">
    <source>
        <dbReference type="ARBA" id="ARBA00022833"/>
    </source>
</evidence>
<dbReference type="SMART" id="SM00249">
    <property type="entry name" value="PHD"/>
    <property type="match status" value="1"/>
</dbReference>
<reference evidence="9 10" key="1">
    <citation type="submission" date="2024-08" db="EMBL/GenBank/DDBJ databases">
        <title>Insights into the chromosomal genome structure of Flemingia macrophylla.</title>
        <authorList>
            <person name="Ding Y."/>
            <person name="Zhao Y."/>
            <person name="Bi W."/>
            <person name="Wu M."/>
            <person name="Zhao G."/>
            <person name="Gong Y."/>
            <person name="Li W."/>
            <person name="Zhang P."/>
        </authorList>
    </citation>
    <scope>NUCLEOTIDE SEQUENCE [LARGE SCALE GENOMIC DNA]</scope>
    <source>
        <strain evidence="9">DYQJB</strain>
        <tissue evidence="9">Leaf</tissue>
    </source>
</reference>
<keyword evidence="10" id="KW-1185">Reference proteome</keyword>
<feature type="domain" description="PHD-type" evidence="8">
    <location>
        <begin position="280"/>
        <end position="326"/>
    </location>
</feature>
<keyword evidence="5" id="KW-0539">Nucleus</keyword>
<dbReference type="Gene3D" id="3.30.40.10">
    <property type="entry name" value="Zinc/RING finger domain, C3HC4 (zinc finger)"/>
    <property type="match status" value="1"/>
</dbReference>
<feature type="region of interest" description="Disordered" evidence="7">
    <location>
        <begin position="140"/>
        <end position="171"/>
    </location>
</feature>
<evidence type="ECO:0000256" key="2">
    <source>
        <dbReference type="ARBA" id="ARBA00022723"/>
    </source>
</evidence>
<dbReference type="Pfam" id="PF23209">
    <property type="entry name" value="IDM1_C"/>
    <property type="match status" value="1"/>
</dbReference>
<dbReference type="InterPro" id="IPR013083">
    <property type="entry name" value="Znf_RING/FYVE/PHD"/>
</dbReference>
<evidence type="ECO:0000259" key="8">
    <source>
        <dbReference type="PROSITE" id="PS50016"/>
    </source>
</evidence>
<dbReference type="GO" id="GO:0005634">
    <property type="term" value="C:nucleus"/>
    <property type="evidence" value="ECO:0007669"/>
    <property type="project" value="UniProtKB-SubCell"/>
</dbReference>
<comment type="caution">
    <text evidence="9">The sequence shown here is derived from an EMBL/GenBank/DDBJ whole genome shotgun (WGS) entry which is preliminary data.</text>
</comment>
<dbReference type="CDD" id="cd04301">
    <property type="entry name" value="NAT_SF"/>
    <property type="match status" value="1"/>
</dbReference>
<dbReference type="InterPro" id="IPR019786">
    <property type="entry name" value="Zinc_finger_PHD-type_CS"/>
</dbReference>
<evidence type="ECO:0000256" key="1">
    <source>
        <dbReference type="ARBA" id="ARBA00004123"/>
    </source>
</evidence>
<dbReference type="EMBL" id="JBGMDY010000010">
    <property type="protein sequence ID" value="KAL2320968.1"/>
    <property type="molecule type" value="Genomic_DNA"/>
</dbReference>
<dbReference type="InterPro" id="IPR011011">
    <property type="entry name" value="Znf_FYVE_PHD"/>
</dbReference>
<keyword evidence="4" id="KW-0862">Zinc</keyword>
<keyword evidence="2" id="KW-0479">Metal-binding</keyword>
<feature type="compositionally biased region" description="Low complexity" evidence="7">
    <location>
        <begin position="161"/>
        <end position="171"/>
    </location>
</feature>
<dbReference type="Pfam" id="PF16135">
    <property type="entry name" value="TDBD"/>
    <property type="match status" value="1"/>
</dbReference>
<evidence type="ECO:0000313" key="9">
    <source>
        <dbReference type="EMBL" id="KAL2320968.1"/>
    </source>
</evidence>
<dbReference type="InterPro" id="IPR019787">
    <property type="entry name" value="Znf_PHD-finger"/>
</dbReference>